<evidence type="ECO:0008006" key="4">
    <source>
        <dbReference type="Google" id="ProtNLM"/>
    </source>
</evidence>
<accession>A0A7J6JDD3</accession>
<organism evidence="2 3">
    <name type="scientific">Colletotrichum fructicola (strain Nara gc5)</name>
    <name type="common">Anthracnose fungus</name>
    <name type="synonym">Colletotrichum gloeosporioides (strain Nara gc5)</name>
    <dbReference type="NCBI Taxonomy" id="1213859"/>
    <lineage>
        <taxon>Eukaryota</taxon>
        <taxon>Fungi</taxon>
        <taxon>Dikarya</taxon>
        <taxon>Ascomycota</taxon>
        <taxon>Pezizomycotina</taxon>
        <taxon>Sordariomycetes</taxon>
        <taxon>Hypocreomycetidae</taxon>
        <taxon>Glomerellales</taxon>
        <taxon>Glomerellaceae</taxon>
        <taxon>Colletotrichum</taxon>
        <taxon>Colletotrichum gloeosporioides species complex</taxon>
    </lineage>
</organism>
<feature type="region of interest" description="Disordered" evidence="1">
    <location>
        <begin position="203"/>
        <end position="254"/>
    </location>
</feature>
<name>A0A7J6JDD3_COLFN</name>
<gene>
    <name evidence="2" type="ORF">CGGC5_v005662</name>
</gene>
<evidence type="ECO:0000313" key="3">
    <source>
        <dbReference type="Proteomes" id="UP000011096"/>
    </source>
</evidence>
<keyword evidence="3" id="KW-1185">Reference proteome</keyword>
<protein>
    <recommendedName>
        <fullName evidence="4">F-box domain-containing protein</fullName>
    </recommendedName>
</protein>
<proteinExistence type="predicted"/>
<feature type="region of interest" description="Disordered" evidence="1">
    <location>
        <begin position="1"/>
        <end position="22"/>
    </location>
</feature>
<reference evidence="2 3" key="1">
    <citation type="submission" date="2012-08" db="EMBL/GenBank/DDBJ databases">
        <authorList>
            <person name="Gan P.H.P."/>
            <person name="Ikeda K."/>
            <person name="Irieda H."/>
            <person name="Narusaka M."/>
            <person name="O'Connell R.J."/>
            <person name="Narusaka Y."/>
            <person name="Takano Y."/>
            <person name="Kubo Y."/>
            <person name="Shirasu K."/>
        </authorList>
    </citation>
    <scope>NUCLEOTIDE SEQUENCE [LARGE SCALE GENOMIC DNA]</scope>
    <source>
        <strain evidence="2 3">Nara gc5</strain>
    </source>
</reference>
<evidence type="ECO:0000313" key="2">
    <source>
        <dbReference type="EMBL" id="KAF4486845.1"/>
    </source>
</evidence>
<dbReference type="Proteomes" id="UP000011096">
    <property type="component" value="Unassembled WGS sequence"/>
</dbReference>
<reference evidence="2 3" key="2">
    <citation type="submission" date="2020-04" db="EMBL/GenBank/DDBJ databases">
        <title>Genome sequencing and assembly of multiple isolates from the Colletotrichum gloeosporioides species complex.</title>
        <authorList>
            <person name="Gan P."/>
            <person name="Shirasu K."/>
        </authorList>
    </citation>
    <scope>NUCLEOTIDE SEQUENCE [LARGE SCALE GENOMIC DNA]</scope>
    <source>
        <strain evidence="2 3">Nara gc5</strain>
    </source>
</reference>
<dbReference type="EMBL" id="ANPB02000003">
    <property type="protein sequence ID" value="KAF4486845.1"/>
    <property type="molecule type" value="Genomic_DNA"/>
</dbReference>
<dbReference type="RefSeq" id="XP_031879085.1">
    <property type="nucleotide sequence ID" value="XM_032024199.1"/>
</dbReference>
<comment type="caution">
    <text evidence="2">The sequence shown here is derived from an EMBL/GenBank/DDBJ whole genome shotgun (WGS) entry which is preliminary data.</text>
</comment>
<sequence>MESSVSLRRPTPGPADARGRHSECKAADSTHAGFTDLPPEIHLLISKQLIYPDALSLKHTSSYFYYLVDTGVRLKVEWLMERRMLHLECPNDKRCDLGSDLRFCRGSVPLLMQRRREHMECESRPGLGCLVYGTSDTSAAPSKVGGKSKGGPSAAKPLPFWAKARVGGKTTEATLADKKVKDNNSAPIRKTFVPGSGTQIRSKFGGTHQPIKHQAGQIATTSEKRAHGQISGERNKTSNGSSADGTPKLKKKKLEDPMEFVTPAVSKPSQTQPVGTMPHFNTATQLAEFIFKPDAENGVLPRHVKLRVSSILTVPGVTMDVYLNRLASSLEFKTVTQKALKIFRGQLPIDEITVISFIIANPKRLNKRRDDCPEAGIWYNAQLQMGLEADEIRSWENNPIFRAYRRVLRYLQQCGTGRLLYEPELGLGLLQDAREISRMPAKEACETTEMTTNAAEKQVRGPPLGFPGTSDSRVEMPEYIKDQDTLGTQVDKAATHYIQSRIQQPL</sequence>
<dbReference type="OrthoDB" id="4815376at2759"/>
<dbReference type="GeneID" id="43608367"/>
<evidence type="ECO:0000256" key="1">
    <source>
        <dbReference type="SAM" id="MobiDB-lite"/>
    </source>
</evidence>
<dbReference type="InParanoid" id="A0A7J6JDD3"/>
<dbReference type="AlphaFoldDB" id="A0A7J6JDD3"/>